<proteinExistence type="predicted"/>
<protein>
    <submittedName>
        <fullName evidence="2">Uncharacterized protein</fullName>
    </submittedName>
</protein>
<accession>A0A0H1BWQ6</accession>
<dbReference type="OrthoDB" id="4188685at2759"/>
<evidence type="ECO:0000313" key="2">
    <source>
        <dbReference type="EMBL" id="KLJ13506.1"/>
    </source>
</evidence>
<organism evidence="2 3">
    <name type="scientific">Blastomyces silverae</name>
    <dbReference type="NCBI Taxonomy" id="2060906"/>
    <lineage>
        <taxon>Eukaryota</taxon>
        <taxon>Fungi</taxon>
        <taxon>Dikarya</taxon>
        <taxon>Ascomycota</taxon>
        <taxon>Pezizomycotina</taxon>
        <taxon>Eurotiomycetes</taxon>
        <taxon>Eurotiomycetidae</taxon>
        <taxon>Onygenales</taxon>
        <taxon>Ajellomycetaceae</taxon>
        <taxon>Blastomyces</taxon>
    </lineage>
</organism>
<keyword evidence="3" id="KW-1185">Reference proteome</keyword>
<evidence type="ECO:0000256" key="1">
    <source>
        <dbReference type="SAM" id="MobiDB-lite"/>
    </source>
</evidence>
<gene>
    <name evidence="2" type="ORF">EMPG_11556</name>
</gene>
<dbReference type="EMBL" id="LDEV01000303">
    <property type="protein sequence ID" value="KLJ13506.1"/>
    <property type="molecule type" value="Genomic_DNA"/>
</dbReference>
<name>A0A0H1BWQ6_9EURO</name>
<feature type="non-terminal residue" evidence="2">
    <location>
        <position position="100"/>
    </location>
</feature>
<feature type="non-terminal residue" evidence="2">
    <location>
        <position position="1"/>
    </location>
</feature>
<comment type="caution">
    <text evidence="2">The sequence shown here is derived from an EMBL/GenBank/DDBJ whole genome shotgun (WGS) entry which is preliminary data.</text>
</comment>
<dbReference type="AlphaFoldDB" id="A0A0H1BWQ6"/>
<reference evidence="3" key="1">
    <citation type="journal article" date="2015" name="PLoS Genet.">
        <title>The dynamic genome and transcriptome of the human fungal pathogen Blastomyces and close relative Emmonsia.</title>
        <authorList>
            <person name="Munoz J.F."/>
            <person name="Gauthier G.M."/>
            <person name="Desjardins C.A."/>
            <person name="Gallo J.E."/>
            <person name="Holder J."/>
            <person name="Sullivan T.D."/>
            <person name="Marty A.J."/>
            <person name="Carmen J.C."/>
            <person name="Chen Z."/>
            <person name="Ding L."/>
            <person name="Gujja S."/>
            <person name="Magrini V."/>
            <person name="Misas E."/>
            <person name="Mitreva M."/>
            <person name="Priest M."/>
            <person name="Saif S."/>
            <person name="Whiston E.A."/>
            <person name="Young S."/>
            <person name="Zeng Q."/>
            <person name="Goldman W.E."/>
            <person name="Mardis E.R."/>
            <person name="Taylor J.W."/>
            <person name="McEwen J.G."/>
            <person name="Clay O.K."/>
            <person name="Klein B.S."/>
            <person name="Cuomo C.A."/>
        </authorList>
    </citation>
    <scope>NUCLEOTIDE SEQUENCE [LARGE SCALE GENOMIC DNA]</scope>
    <source>
        <strain evidence="3">UAMH 139</strain>
    </source>
</reference>
<feature type="region of interest" description="Disordered" evidence="1">
    <location>
        <begin position="78"/>
        <end position="100"/>
    </location>
</feature>
<feature type="compositionally biased region" description="Low complexity" evidence="1">
    <location>
        <begin position="84"/>
        <end position="100"/>
    </location>
</feature>
<dbReference type="Proteomes" id="UP000053573">
    <property type="component" value="Unassembled WGS sequence"/>
</dbReference>
<evidence type="ECO:0000313" key="3">
    <source>
        <dbReference type="Proteomes" id="UP000053573"/>
    </source>
</evidence>
<sequence length="100" mass="11358">KEFFISRTQLHCETVIEFQLFTDTQITDIHTFFDKFFITIVKLEAVNRVEEAQNSKSIAVILNVHLLMKKIQSHLNSLKDKKNSQASASAANSTQMNTAA</sequence>